<evidence type="ECO:0000256" key="1">
    <source>
        <dbReference type="SAM" id="Phobius"/>
    </source>
</evidence>
<keyword evidence="1" id="KW-1133">Transmembrane helix</keyword>
<keyword evidence="1" id="KW-0812">Transmembrane</keyword>
<keyword evidence="1" id="KW-0472">Membrane</keyword>
<evidence type="ECO:0000313" key="3">
    <source>
        <dbReference type="Proteomes" id="UP000276215"/>
    </source>
</evidence>
<gene>
    <name evidence="2" type="ORF">L873DRAFT_884279</name>
</gene>
<accession>A0A3N4JRA5</accession>
<name>A0A3N4JRA5_9PEZI</name>
<reference evidence="2 3" key="1">
    <citation type="journal article" date="2018" name="Nat. Ecol. Evol.">
        <title>Pezizomycetes genomes reveal the molecular basis of ectomycorrhizal truffle lifestyle.</title>
        <authorList>
            <person name="Murat C."/>
            <person name="Payen T."/>
            <person name="Noel B."/>
            <person name="Kuo A."/>
            <person name="Morin E."/>
            <person name="Chen J."/>
            <person name="Kohler A."/>
            <person name="Krizsan K."/>
            <person name="Balestrini R."/>
            <person name="Da Silva C."/>
            <person name="Montanini B."/>
            <person name="Hainaut M."/>
            <person name="Levati E."/>
            <person name="Barry K.W."/>
            <person name="Belfiori B."/>
            <person name="Cichocki N."/>
            <person name="Clum A."/>
            <person name="Dockter R.B."/>
            <person name="Fauchery L."/>
            <person name="Guy J."/>
            <person name="Iotti M."/>
            <person name="Le Tacon F."/>
            <person name="Lindquist E.A."/>
            <person name="Lipzen A."/>
            <person name="Malagnac F."/>
            <person name="Mello A."/>
            <person name="Molinier V."/>
            <person name="Miyauchi S."/>
            <person name="Poulain J."/>
            <person name="Riccioni C."/>
            <person name="Rubini A."/>
            <person name="Sitrit Y."/>
            <person name="Splivallo R."/>
            <person name="Traeger S."/>
            <person name="Wang M."/>
            <person name="Zifcakova L."/>
            <person name="Wipf D."/>
            <person name="Zambonelli A."/>
            <person name="Paolocci F."/>
            <person name="Nowrousian M."/>
            <person name="Ottonello S."/>
            <person name="Baldrian P."/>
            <person name="Spatafora J.W."/>
            <person name="Henrissat B."/>
            <person name="Nagy L.G."/>
            <person name="Aury J.M."/>
            <person name="Wincker P."/>
            <person name="Grigoriev I.V."/>
            <person name="Bonfante P."/>
            <person name="Martin F.M."/>
        </authorList>
    </citation>
    <scope>NUCLEOTIDE SEQUENCE [LARGE SCALE GENOMIC DNA]</scope>
    <source>
        <strain evidence="2 3">120613-1</strain>
    </source>
</reference>
<feature type="transmembrane region" description="Helical" evidence="1">
    <location>
        <begin position="108"/>
        <end position="126"/>
    </location>
</feature>
<keyword evidence="3" id="KW-1185">Reference proteome</keyword>
<feature type="transmembrane region" description="Helical" evidence="1">
    <location>
        <begin position="70"/>
        <end position="88"/>
    </location>
</feature>
<feature type="transmembrane region" description="Helical" evidence="1">
    <location>
        <begin position="12"/>
        <end position="33"/>
    </location>
</feature>
<feature type="transmembrane region" description="Helical" evidence="1">
    <location>
        <begin position="39"/>
        <end position="58"/>
    </location>
</feature>
<protein>
    <submittedName>
        <fullName evidence="2">Uncharacterized protein</fullName>
    </submittedName>
</protein>
<organism evidence="2 3">
    <name type="scientific">Choiromyces venosus 120613-1</name>
    <dbReference type="NCBI Taxonomy" id="1336337"/>
    <lineage>
        <taxon>Eukaryota</taxon>
        <taxon>Fungi</taxon>
        <taxon>Dikarya</taxon>
        <taxon>Ascomycota</taxon>
        <taxon>Pezizomycotina</taxon>
        <taxon>Pezizomycetes</taxon>
        <taxon>Pezizales</taxon>
        <taxon>Tuberaceae</taxon>
        <taxon>Choiromyces</taxon>
    </lineage>
</organism>
<dbReference type="EMBL" id="ML120385">
    <property type="protein sequence ID" value="RPA99797.1"/>
    <property type="molecule type" value="Genomic_DNA"/>
</dbReference>
<proteinExistence type="predicted"/>
<dbReference type="Proteomes" id="UP000276215">
    <property type="component" value="Unassembled WGS sequence"/>
</dbReference>
<sequence length="127" mass="15349">MRWTRSSKFPFFSSISFYFLFIFYFLLYIFLISYFLLCFFYNLVWSVFFFLVFGFWFWNFSAGRKCEREGSVGGIKIFLFFMLQYVNLCGKGSKKERGHVSSSSSSVYFFRFVSLGFCIKLWFSLFL</sequence>
<dbReference type="AlphaFoldDB" id="A0A3N4JRA5"/>
<evidence type="ECO:0000313" key="2">
    <source>
        <dbReference type="EMBL" id="RPA99797.1"/>
    </source>
</evidence>